<comment type="caution">
    <text evidence="1">The sequence shown here is derived from an EMBL/GenBank/DDBJ whole genome shotgun (WGS) entry which is preliminary data.</text>
</comment>
<dbReference type="AlphaFoldDB" id="A0A2A6M6H7"/>
<accession>A0A2A6M6H7</accession>
<dbReference type="EMBL" id="NWTC01000001">
    <property type="protein sequence ID" value="PDT50160.1"/>
    <property type="molecule type" value="Genomic_DNA"/>
</dbReference>
<protein>
    <submittedName>
        <fullName evidence="1">Uncharacterized protein</fullName>
    </submittedName>
</protein>
<name>A0A2A6M6H7_RHIFR</name>
<evidence type="ECO:0000313" key="1">
    <source>
        <dbReference type="EMBL" id="PDT50160.1"/>
    </source>
</evidence>
<organism evidence="1 2">
    <name type="scientific">Rhizobium fredii</name>
    <name type="common">Sinorhizobium fredii</name>
    <dbReference type="NCBI Taxonomy" id="380"/>
    <lineage>
        <taxon>Bacteria</taxon>
        <taxon>Pseudomonadati</taxon>
        <taxon>Pseudomonadota</taxon>
        <taxon>Alphaproteobacteria</taxon>
        <taxon>Hyphomicrobiales</taxon>
        <taxon>Rhizobiaceae</taxon>
        <taxon>Sinorhizobium/Ensifer group</taxon>
        <taxon>Sinorhizobium</taxon>
    </lineage>
</organism>
<gene>
    <name evidence="1" type="ORF">CO661_00390</name>
</gene>
<dbReference type="RefSeq" id="WP_097586381.1">
    <property type="nucleotide sequence ID" value="NZ_NWTC01000001.1"/>
</dbReference>
<proteinExistence type="predicted"/>
<reference evidence="1 2" key="1">
    <citation type="submission" date="2017-09" db="EMBL/GenBank/DDBJ databases">
        <title>Comparative genomics of rhizobia isolated from Phaseolus vulgaris in China.</title>
        <authorList>
            <person name="Tong W."/>
        </authorList>
    </citation>
    <scope>NUCLEOTIDE SEQUENCE [LARGE SCALE GENOMIC DNA]</scope>
    <source>
        <strain evidence="1 2">PCH1</strain>
    </source>
</reference>
<evidence type="ECO:0000313" key="2">
    <source>
        <dbReference type="Proteomes" id="UP000220353"/>
    </source>
</evidence>
<sequence>MQYRDTITPELEGEERLDREWENRLGAVREAMEAVAWAWTILATEIQRFGYSAERPVPENASFYSYFDAIEWEAREMSDSIYWSFSTEEREKDDRDLEEFEATYFLRKDYSRRIKALAFLTAGKSLICSIDEA</sequence>
<dbReference type="Proteomes" id="UP000220353">
    <property type="component" value="Unassembled WGS sequence"/>
</dbReference>